<evidence type="ECO:0000313" key="5">
    <source>
        <dbReference type="Proteomes" id="UP000663838"/>
    </source>
</evidence>
<dbReference type="SMART" id="SM00320">
    <property type="entry name" value="WD40"/>
    <property type="match status" value="2"/>
</dbReference>
<dbReference type="InterPro" id="IPR036322">
    <property type="entry name" value="WD40_repeat_dom_sf"/>
</dbReference>
<name>A0A821ST81_9BILA</name>
<evidence type="ECO:0000256" key="2">
    <source>
        <dbReference type="ARBA" id="ARBA00022737"/>
    </source>
</evidence>
<dbReference type="Proteomes" id="UP000663838">
    <property type="component" value="Unassembled WGS sequence"/>
</dbReference>
<reference evidence="4" key="1">
    <citation type="submission" date="2021-02" db="EMBL/GenBank/DDBJ databases">
        <authorList>
            <person name="Nowell W R."/>
        </authorList>
    </citation>
    <scope>NUCLEOTIDE SEQUENCE</scope>
</reference>
<protein>
    <submittedName>
        <fullName evidence="4">Uncharacterized protein</fullName>
    </submittedName>
</protein>
<dbReference type="Pfam" id="PF00400">
    <property type="entry name" value="WD40"/>
    <property type="match status" value="3"/>
</dbReference>
<dbReference type="AlphaFoldDB" id="A0A821ST81"/>
<accession>A0A821ST81</accession>
<dbReference type="SUPFAM" id="SSF50978">
    <property type="entry name" value="WD40 repeat-like"/>
    <property type="match status" value="1"/>
</dbReference>
<keyword evidence="2" id="KW-0677">Repeat</keyword>
<sequence>MDKTGTSLTWHISVGKLSGAHQAAVMCLAVDSSVSGTDVVVTGSKDHYIKLSVNETHLLYTKGIYLIGLYTIINDIVFDVGSNYNGLISPRRSLEPPHYDGIQSLALYGDILFSGSRDTCIKKWDLHRGEHIQSLNNAHKDWVCALCFLPGGQIVLSGE</sequence>
<evidence type="ECO:0000256" key="3">
    <source>
        <dbReference type="PROSITE-ProRule" id="PRU00221"/>
    </source>
</evidence>
<keyword evidence="1 3" id="KW-0853">WD repeat</keyword>
<feature type="repeat" description="WD" evidence="3">
    <location>
        <begin position="95"/>
        <end position="134"/>
    </location>
</feature>
<evidence type="ECO:0000313" key="4">
    <source>
        <dbReference type="EMBL" id="CAF4862978.1"/>
    </source>
</evidence>
<dbReference type="InterPro" id="IPR001680">
    <property type="entry name" value="WD40_rpt"/>
</dbReference>
<dbReference type="InterPro" id="IPR015943">
    <property type="entry name" value="WD40/YVTN_repeat-like_dom_sf"/>
</dbReference>
<dbReference type="Gene3D" id="2.130.10.10">
    <property type="entry name" value="YVTN repeat-like/Quinoprotein amine dehydrogenase"/>
    <property type="match status" value="1"/>
</dbReference>
<dbReference type="PROSITE" id="PS50082">
    <property type="entry name" value="WD_REPEATS_2"/>
    <property type="match status" value="1"/>
</dbReference>
<organism evidence="4 5">
    <name type="scientific">Rotaria socialis</name>
    <dbReference type="NCBI Taxonomy" id="392032"/>
    <lineage>
        <taxon>Eukaryota</taxon>
        <taxon>Metazoa</taxon>
        <taxon>Spiralia</taxon>
        <taxon>Gnathifera</taxon>
        <taxon>Rotifera</taxon>
        <taxon>Eurotatoria</taxon>
        <taxon>Bdelloidea</taxon>
        <taxon>Philodinida</taxon>
        <taxon>Philodinidae</taxon>
        <taxon>Rotaria</taxon>
    </lineage>
</organism>
<evidence type="ECO:0000256" key="1">
    <source>
        <dbReference type="ARBA" id="ARBA00022574"/>
    </source>
</evidence>
<proteinExistence type="predicted"/>
<dbReference type="EMBL" id="CAJOBS010003668">
    <property type="protein sequence ID" value="CAF4862978.1"/>
    <property type="molecule type" value="Genomic_DNA"/>
</dbReference>
<dbReference type="PANTHER" id="PTHR22847">
    <property type="entry name" value="WD40 REPEAT PROTEIN"/>
    <property type="match status" value="1"/>
</dbReference>
<comment type="caution">
    <text evidence="4">The sequence shown here is derived from an EMBL/GenBank/DDBJ whole genome shotgun (WGS) entry which is preliminary data.</text>
</comment>
<dbReference type="PANTHER" id="PTHR22847:SF626">
    <property type="entry name" value="WD REPEAT-CONTAINING PROTEIN 38"/>
    <property type="match status" value="1"/>
</dbReference>
<gene>
    <name evidence="4" type="ORF">TOA249_LOCUS27852</name>
</gene>